<evidence type="ECO:0000256" key="1">
    <source>
        <dbReference type="SAM" id="MobiDB-lite"/>
    </source>
</evidence>
<proteinExistence type="predicted"/>
<keyword evidence="2" id="KW-0732">Signal</keyword>
<feature type="chain" id="PRO_5002311500" description="SAP domain-containing protein" evidence="2">
    <location>
        <begin position="22"/>
        <end position="522"/>
    </location>
</feature>
<dbReference type="AlphaFoldDB" id="A0A0D6R640"/>
<evidence type="ECO:0000256" key="2">
    <source>
        <dbReference type="SAM" id="SignalP"/>
    </source>
</evidence>
<dbReference type="Pfam" id="PF10281">
    <property type="entry name" value="Ish1"/>
    <property type="match status" value="7"/>
</dbReference>
<accession>A0A0D6R640</accession>
<evidence type="ECO:0000313" key="3">
    <source>
        <dbReference type="EMBL" id="JAG99307.1"/>
    </source>
</evidence>
<reference evidence="3" key="1">
    <citation type="submission" date="2015-03" db="EMBL/GenBank/DDBJ databases">
        <title>A transcriptome of Araucaria cunninghamii, an australian fine timber species.</title>
        <authorList>
            <person name="Jing Yi C.J.Y."/>
            <person name="Yin San L.Y.S."/>
            <person name="Abdul Karim S.S."/>
            <person name="Wan Azmi N.N."/>
            <person name="Hercus R.R."/>
            <person name="Croft L.L."/>
        </authorList>
    </citation>
    <scope>NUCLEOTIDE SEQUENCE</scope>
    <source>
        <strain evidence="3">MI0301</strain>
        <tissue evidence="3">Leaf</tissue>
    </source>
</reference>
<evidence type="ECO:0008006" key="4">
    <source>
        <dbReference type="Google" id="ProtNLM"/>
    </source>
</evidence>
<organism evidence="3">
    <name type="scientific">Araucaria cunninghamii</name>
    <name type="common">Hoop pine</name>
    <name type="synonym">Moreton Bay pine</name>
    <dbReference type="NCBI Taxonomy" id="56994"/>
    <lineage>
        <taxon>Eukaryota</taxon>
        <taxon>Viridiplantae</taxon>
        <taxon>Streptophyta</taxon>
        <taxon>Embryophyta</taxon>
        <taxon>Tracheophyta</taxon>
        <taxon>Spermatophyta</taxon>
        <taxon>Pinopsida</taxon>
        <taxon>Pinidae</taxon>
        <taxon>Conifers II</taxon>
        <taxon>Araucariales</taxon>
        <taxon>Araucariaceae</taxon>
        <taxon>Araucaria</taxon>
    </lineage>
</organism>
<feature type="signal peptide" evidence="2">
    <location>
        <begin position="1"/>
        <end position="21"/>
    </location>
</feature>
<dbReference type="InterPro" id="IPR018803">
    <property type="entry name" value="Ish1/Msc1-like"/>
</dbReference>
<feature type="region of interest" description="Disordered" evidence="1">
    <location>
        <begin position="496"/>
        <end position="522"/>
    </location>
</feature>
<sequence>MRFSVTKLIVLALASTEVAVANSWFPGSKAAYNKWHETELERWLSDHDIPYPAASDRKDLESLVEDNWQAKFVDPVTAAGYQVDNEAHSVKDWIFDSWTESSLKKFLDHHNIPSPQPRTRDSLLTTARSNYEAVAKKASQYTSYPGDWLYQSWSESELKEFLDARGLPSPQPTTRDRLVASVRRNARLASLQLQNAASSASSAVDAATKSAESAQSSLSDALFDAWSESKLKEFLDEQGVPVPQGSKKNELVALARKQRAKLSGNSASSASASGASAYGAASSKAGNEYAKATDDASLAADHAFDEAANTWSESRLKAFLDSRGIPAPQSGKRDELLASVRLNKHKASTGWSAWTFDTWTVDNLKSYLSANGQKVKNEANANRDQLLKQAQDAYASASKSGGSQYASVTNYLSKQTDAAKGATFDTWSDSDLKDYLDSYGVPNYQGSTTNELRAMAKKQSNYFRYGTSTPQGTIFERLKDGVQWILGQAQGGAAQGSSAASKAGTSVASQAAHSSASIRNEL</sequence>
<name>A0A0D6R640_ARACU</name>
<protein>
    <recommendedName>
        <fullName evidence="4">SAP domain-containing protein</fullName>
    </recommendedName>
</protein>
<dbReference type="EMBL" id="GCKF01002864">
    <property type="protein sequence ID" value="JAG99307.1"/>
    <property type="molecule type" value="Transcribed_RNA"/>
</dbReference>